<feature type="transmembrane region" description="Helical" evidence="1">
    <location>
        <begin position="42"/>
        <end position="62"/>
    </location>
</feature>
<evidence type="ECO:0000256" key="1">
    <source>
        <dbReference type="SAM" id="Phobius"/>
    </source>
</evidence>
<reference evidence="2" key="2">
    <citation type="submission" date="2020-05" db="UniProtKB">
        <authorList>
            <consortium name="EnsemblMetazoa"/>
        </authorList>
    </citation>
    <scope>IDENTIFICATION</scope>
    <source>
        <strain evidence="2">ACHKN1017</strain>
    </source>
</reference>
<proteinExistence type="predicted"/>
<keyword evidence="1" id="KW-1133">Transmembrane helix</keyword>
<dbReference type="AlphaFoldDB" id="A0A182JRS1"/>
<evidence type="ECO:0000313" key="3">
    <source>
        <dbReference type="Proteomes" id="UP000075881"/>
    </source>
</evidence>
<dbReference type="EnsemblMetazoa" id="ACHR001203-RA">
    <property type="protein sequence ID" value="ACHR001203-PA"/>
    <property type="gene ID" value="ACHR001203"/>
</dbReference>
<keyword evidence="1" id="KW-0472">Membrane</keyword>
<organism evidence="2 3">
    <name type="scientific">Anopheles christyi</name>
    <dbReference type="NCBI Taxonomy" id="43041"/>
    <lineage>
        <taxon>Eukaryota</taxon>
        <taxon>Metazoa</taxon>
        <taxon>Ecdysozoa</taxon>
        <taxon>Arthropoda</taxon>
        <taxon>Hexapoda</taxon>
        <taxon>Insecta</taxon>
        <taxon>Pterygota</taxon>
        <taxon>Neoptera</taxon>
        <taxon>Endopterygota</taxon>
        <taxon>Diptera</taxon>
        <taxon>Nematocera</taxon>
        <taxon>Culicoidea</taxon>
        <taxon>Culicidae</taxon>
        <taxon>Anophelinae</taxon>
        <taxon>Anopheles</taxon>
    </lineage>
</organism>
<protein>
    <submittedName>
        <fullName evidence="2">Uncharacterized protein</fullName>
    </submittedName>
</protein>
<name>A0A182JRS1_9DIPT</name>
<sequence length="119" mass="14023">MHVFGDGYYWSKWTGSGEPVYPHSSGYGLGRHAPTGWTVALYIWYIVKLGFILGALLLLLFAKKWNTQRQPIVFESGPEYYHHRSLDTMEPSLFRHRSRRDVNLYWKDRLDAARTLFKQ</sequence>
<accession>A0A182JRS1</accession>
<keyword evidence="1" id="KW-0812">Transmembrane</keyword>
<dbReference type="VEuPathDB" id="VectorBase:ACHR001203"/>
<dbReference type="Proteomes" id="UP000075881">
    <property type="component" value="Unassembled WGS sequence"/>
</dbReference>
<keyword evidence="3" id="KW-1185">Reference proteome</keyword>
<evidence type="ECO:0000313" key="2">
    <source>
        <dbReference type="EnsemblMetazoa" id="ACHR001203-PA"/>
    </source>
</evidence>
<reference evidence="3" key="1">
    <citation type="submission" date="2013-03" db="EMBL/GenBank/DDBJ databases">
        <title>The Genome Sequence of Anopheles christyi ACHKN1017.</title>
        <authorList>
            <consortium name="The Broad Institute Genomics Platform"/>
            <person name="Neafsey D.E."/>
            <person name="Besansky N."/>
            <person name="Walker B."/>
            <person name="Young S.K."/>
            <person name="Zeng Q."/>
            <person name="Gargeya S."/>
            <person name="Fitzgerald M."/>
            <person name="Haas B."/>
            <person name="Abouelleil A."/>
            <person name="Allen A.W."/>
            <person name="Alvarado L."/>
            <person name="Arachchi H.M."/>
            <person name="Berlin A.M."/>
            <person name="Chapman S.B."/>
            <person name="Gainer-Dewar J."/>
            <person name="Goldberg J."/>
            <person name="Griggs A."/>
            <person name="Gujja S."/>
            <person name="Hansen M."/>
            <person name="Howarth C."/>
            <person name="Imamovic A."/>
            <person name="Ireland A."/>
            <person name="Larimer J."/>
            <person name="McCowan C."/>
            <person name="Murphy C."/>
            <person name="Pearson M."/>
            <person name="Poon T.W."/>
            <person name="Priest M."/>
            <person name="Roberts A."/>
            <person name="Saif S."/>
            <person name="Shea T."/>
            <person name="Sisk P."/>
            <person name="Sykes S."/>
            <person name="Wortman J."/>
            <person name="Nusbaum C."/>
            <person name="Birren B."/>
        </authorList>
    </citation>
    <scope>NUCLEOTIDE SEQUENCE [LARGE SCALE GENOMIC DNA]</scope>
    <source>
        <strain evidence="3">ACHKN1017</strain>
    </source>
</reference>